<feature type="domain" description="Activator of Hsp90 ATPase homologue 1/2-like C-terminal" evidence="2">
    <location>
        <begin position="15"/>
        <end position="157"/>
    </location>
</feature>
<comment type="similarity">
    <text evidence="1">Belongs to the AHA1 family.</text>
</comment>
<name>A0ABV5JC98_9RHOB</name>
<dbReference type="InterPro" id="IPR013538">
    <property type="entry name" value="ASHA1/2-like_C"/>
</dbReference>
<dbReference type="SUPFAM" id="SSF55961">
    <property type="entry name" value="Bet v1-like"/>
    <property type="match status" value="1"/>
</dbReference>
<organism evidence="3 4">
    <name type="scientific">Pseudohalocynthiibacter aestuariivivens</name>
    <dbReference type="NCBI Taxonomy" id="1591409"/>
    <lineage>
        <taxon>Bacteria</taxon>
        <taxon>Pseudomonadati</taxon>
        <taxon>Pseudomonadota</taxon>
        <taxon>Alphaproteobacteria</taxon>
        <taxon>Rhodobacterales</taxon>
        <taxon>Paracoccaceae</taxon>
        <taxon>Pseudohalocynthiibacter</taxon>
    </lineage>
</organism>
<dbReference type="Pfam" id="PF08327">
    <property type="entry name" value="AHSA1"/>
    <property type="match status" value="1"/>
</dbReference>
<sequence length="161" mass="17968">MSDQQTWVKLQREFDASIENVWKMWTDPELFKQWYGPMGMSVPTAEMDLVVGGTRKICMEMKSPERTMSMWFIGVYKEIKSPSRLVYTESMCDEDGTIISPQSMGMPSGHPDITEVIVELSEAGGKTTMTMVHVGVPEGSAGEGGWNQAFDKLAELMGSIK</sequence>
<evidence type="ECO:0000313" key="3">
    <source>
        <dbReference type="EMBL" id="MFB9231077.1"/>
    </source>
</evidence>
<gene>
    <name evidence="3" type="ORF">ACFFUT_04655</name>
</gene>
<evidence type="ECO:0000259" key="2">
    <source>
        <dbReference type="Pfam" id="PF08327"/>
    </source>
</evidence>
<accession>A0ABV5JC98</accession>
<dbReference type="RefSeq" id="WP_213891402.1">
    <property type="nucleotide sequence ID" value="NZ_JAGFNU010000026.1"/>
</dbReference>
<dbReference type="InterPro" id="IPR023393">
    <property type="entry name" value="START-like_dom_sf"/>
</dbReference>
<dbReference type="CDD" id="cd07814">
    <property type="entry name" value="SRPBCC_CalC_Aha1-like"/>
    <property type="match status" value="1"/>
</dbReference>
<reference evidence="3 4" key="1">
    <citation type="submission" date="2024-09" db="EMBL/GenBank/DDBJ databases">
        <authorList>
            <person name="Sun Q."/>
            <person name="Mori K."/>
        </authorList>
    </citation>
    <scope>NUCLEOTIDE SEQUENCE [LARGE SCALE GENOMIC DNA]</scope>
    <source>
        <strain evidence="3 4">CECT 8726</strain>
    </source>
</reference>
<evidence type="ECO:0000256" key="1">
    <source>
        <dbReference type="ARBA" id="ARBA00006817"/>
    </source>
</evidence>
<dbReference type="Proteomes" id="UP001589683">
    <property type="component" value="Unassembled WGS sequence"/>
</dbReference>
<keyword evidence="4" id="KW-1185">Reference proteome</keyword>
<comment type="caution">
    <text evidence="3">The sequence shown here is derived from an EMBL/GenBank/DDBJ whole genome shotgun (WGS) entry which is preliminary data.</text>
</comment>
<dbReference type="EMBL" id="JBHMEA010000012">
    <property type="protein sequence ID" value="MFB9231077.1"/>
    <property type="molecule type" value="Genomic_DNA"/>
</dbReference>
<dbReference type="Gene3D" id="3.30.530.20">
    <property type="match status" value="1"/>
</dbReference>
<protein>
    <submittedName>
        <fullName evidence="3">SRPBCC domain-containing protein</fullName>
    </submittedName>
</protein>
<proteinExistence type="inferred from homology"/>
<evidence type="ECO:0000313" key="4">
    <source>
        <dbReference type="Proteomes" id="UP001589683"/>
    </source>
</evidence>